<evidence type="ECO:0000256" key="1">
    <source>
        <dbReference type="SAM" id="MobiDB-lite"/>
    </source>
</evidence>
<comment type="caution">
    <text evidence="2">The sequence shown here is derived from an EMBL/GenBank/DDBJ whole genome shotgun (WGS) entry which is preliminary data.</text>
</comment>
<proteinExistence type="predicted"/>
<dbReference type="Proteomes" id="UP001049176">
    <property type="component" value="Chromosome 11"/>
</dbReference>
<dbReference type="KEGG" id="more:E1B28_003332"/>
<dbReference type="EMBL" id="CM032191">
    <property type="protein sequence ID" value="KAG7085791.1"/>
    <property type="molecule type" value="Genomic_DNA"/>
</dbReference>
<dbReference type="GeneID" id="66072408"/>
<reference evidence="2" key="1">
    <citation type="journal article" date="2021" name="Genome Biol. Evol.">
        <title>The assembled and annotated genome of the fairy-ring fungus Marasmius oreades.</title>
        <authorList>
            <person name="Hiltunen M."/>
            <person name="Ament-Velasquez S.L."/>
            <person name="Johannesson H."/>
        </authorList>
    </citation>
    <scope>NUCLEOTIDE SEQUENCE</scope>
    <source>
        <strain evidence="2">03SP1</strain>
    </source>
</reference>
<feature type="region of interest" description="Disordered" evidence="1">
    <location>
        <begin position="1"/>
        <end position="22"/>
    </location>
</feature>
<dbReference type="AlphaFoldDB" id="A0A9P7RM87"/>
<organism evidence="2 3">
    <name type="scientific">Marasmius oreades</name>
    <name type="common">fairy-ring Marasmius</name>
    <dbReference type="NCBI Taxonomy" id="181124"/>
    <lineage>
        <taxon>Eukaryota</taxon>
        <taxon>Fungi</taxon>
        <taxon>Dikarya</taxon>
        <taxon>Basidiomycota</taxon>
        <taxon>Agaricomycotina</taxon>
        <taxon>Agaricomycetes</taxon>
        <taxon>Agaricomycetidae</taxon>
        <taxon>Agaricales</taxon>
        <taxon>Marasmiineae</taxon>
        <taxon>Marasmiaceae</taxon>
        <taxon>Marasmius</taxon>
    </lineage>
</organism>
<evidence type="ECO:0000313" key="3">
    <source>
        <dbReference type="Proteomes" id="UP001049176"/>
    </source>
</evidence>
<name>A0A9P7RM87_9AGAR</name>
<gene>
    <name evidence="2" type="ORF">E1B28_003332</name>
</gene>
<dbReference type="RefSeq" id="XP_043002262.1">
    <property type="nucleotide sequence ID" value="XM_043160306.1"/>
</dbReference>
<keyword evidence="3" id="KW-1185">Reference proteome</keyword>
<protein>
    <submittedName>
        <fullName evidence="2">Uncharacterized protein</fullName>
    </submittedName>
</protein>
<sequence length="95" mass="9443">MFEKFSNLDFDSAGHGGGIRMDKRSCVMGDEQLRISLGYSSLNQSVLAAAGGGGSGSGGSGSGGSGGSNSVVGLATRSSMITMIGMTILVAMTLM</sequence>
<evidence type="ECO:0000313" key="2">
    <source>
        <dbReference type="EMBL" id="KAG7085791.1"/>
    </source>
</evidence>
<accession>A0A9P7RM87</accession>